<gene>
    <name evidence="1" type="ORF">SNAT2548_LOCUS10690</name>
</gene>
<evidence type="ECO:0000313" key="2">
    <source>
        <dbReference type="Proteomes" id="UP000604046"/>
    </source>
</evidence>
<comment type="caution">
    <text evidence="1">The sequence shown here is derived from an EMBL/GenBank/DDBJ whole genome shotgun (WGS) entry which is preliminary data.</text>
</comment>
<accession>A0A812LEM0</accession>
<dbReference type="EMBL" id="CAJNDS010000897">
    <property type="protein sequence ID" value="CAE7239893.1"/>
    <property type="molecule type" value="Genomic_DNA"/>
</dbReference>
<dbReference type="AlphaFoldDB" id="A0A812LEM0"/>
<organism evidence="1 2">
    <name type="scientific">Symbiodinium natans</name>
    <dbReference type="NCBI Taxonomy" id="878477"/>
    <lineage>
        <taxon>Eukaryota</taxon>
        <taxon>Sar</taxon>
        <taxon>Alveolata</taxon>
        <taxon>Dinophyceae</taxon>
        <taxon>Suessiales</taxon>
        <taxon>Symbiodiniaceae</taxon>
        <taxon>Symbiodinium</taxon>
    </lineage>
</organism>
<reference evidence="1" key="1">
    <citation type="submission" date="2021-02" db="EMBL/GenBank/DDBJ databases">
        <authorList>
            <person name="Dougan E. K."/>
            <person name="Rhodes N."/>
            <person name="Thang M."/>
            <person name="Chan C."/>
        </authorList>
    </citation>
    <scope>NUCLEOTIDE SEQUENCE</scope>
</reference>
<evidence type="ECO:0000313" key="1">
    <source>
        <dbReference type="EMBL" id="CAE7239893.1"/>
    </source>
</evidence>
<dbReference type="Proteomes" id="UP000604046">
    <property type="component" value="Unassembled WGS sequence"/>
</dbReference>
<sequence>MSELWGSQSSRSELAEFTRQLSFMDNATFALKGQVHLLRQSLKTTPDDALQQKLKFLEGVVQGSSRLKTAVELKQLGIKEEYSDLIAFEVVDGSSRLEELHEVYSKMTQLLAVSVHNIHKILGTPTNWDSDCGARVVAPEAAKASCVVAGSAAALAGALALLADAASAARGR</sequence>
<proteinExistence type="predicted"/>
<name>A0A812LEM0_9DINO</name>
<keyword evidence="2" id="KW-1185">Reference proteome</keyword>
<protein>
    <submittedName>
        <fullName evidence="1">Uncharacterized protein</fullName>
    </submittedName>
</protein>